<dbReference type="Proteomes" id="UP001596395">
    <property type="component" value="Unassembled WGS sequence"/>
</dbReference>
<evidence type="ECO:0000313" key="1">
    <source>
        <dbReference type="EMBL" id="MFC6951602.1"/>
    </source>
</evidence>
<dbReference type="EMBL" id="JBHSXN010000001">
    <property type="protein sequence ID" value="MFC6951602.1"/>
    <property type="molecule type" value="Genomic_DNA"/>
</dbReference>
<evidence type="ECO:0000313" key="2">
    <source>
        <dbReference type="Proteomes" id="UP001596395"/>
    </source>
</evidence>
<dbReference type="InterPro" id="IPR006311">
    <property type="entry name" value="TAT_signal"/>
</dbReference>
<dbReference type="RefSeq" id="WP_336348627.1">
    <property type="nucleotide sequence ID" value="NZ_JAZAQL010000001.1"/>
</dbReference>
<protein>
    <recommendedName>
        <fullName evidence="3">Tat (Twin-arginine translocation) pathway signal sequence</fullName>
    </recommendedName>
</protein>
<evidence type="ECO:0008006" key="3">
    <source>
        <dbReference type="Google" id="ProtNLM"/>
    </source>
</evidence>
<dbReference type="PROSITE" id="PS51318">
    <property type="entry name" value="TAT"/>
    <property type="match status" value="1"/>
</dbReference>
<sequence>MKVPRRHLLRTAGASALAGTTALAGCQTLTETPHLLVVENETDTTHTVTVVVRRATDGTTSEPRTETTGTSSRFVVDFTYDVPAGGRQEGPGVLPTGDTYEVVASTPDLGTGRTTYTDRESVRITLADDTITAETFNPS</sequence>
<gene>
    <name evidence="1" type="ORF">ACFQGB_01880</name>
</gene>
<reference evidence="1 2" key="1">
    <citation type="journal article" date="2019" name="Int. J. Syst. Evol. Microbiol.">
        <title>The Global Catalogue of Microorganisms (GCM) 10K type strain sequencing project: providing services to taxonomists for standard genome sequencing and annotation.</title>
        <authorList>
            <consortium name="The Broad Institute Genomics Platform"/>
            <consortium name="The Broad Institute Genome Sequencing Center for Infectious Disease"/>
            <person name="Wu L."/>
            <person name="Ma J."/>
        </authorList>
    </citation>
    <scope>NUCLEOTIDE SEQUENCE [LARGE SCALE GENOMIC DNA]</scope>
    <source>
        <strain evidence="1 2">GX26</strain>
    </source>
</reference>
<keyword evidence="2" id="KW-1185">Reference proteome</keyword>
<proteinExistence type="predicted"/>
<accession>A0ABD5VEK2</accession>
<comment type="caution">
    <text evidence="1">The sequence shown here is derived from an EMBL/GenBank/DDBJ whole genome shotgun (WGS) entry which is preliminary data.</text>
</comment>
<dbReference type="AlphaFoldDB" id="A0ABD5VEK2"/>
<organism evidence="1 2">
    <name type="scientific">Halorubellus litoreus</name>
    <dbReference type="NCBI Taxonomy" id="755308"/>
    <lineage>
        <taxon>Archaea</taxon>
        <taxon>Methanobacteriati</taxon>
        <taxon>Methanobacteriota</taxon>
        <taxon>Stenosarchaea group</taxon>
        <taxon>Halobacteria</taxon>
        <taxon>Halobacteriales</taxon>
        <taxon>Halorubellaceae</taxon>
        <taxon>Halorubellus</taxon>
    </lineage>
</organism>
<name>A0ABD5VEK2_9EURY</name>
<dbReference type="PROSITE" id="PS51257">
    <property type="entry name" value="PROKAR_LIPOPROTEIN"/>
    <property type="match status" value="1"/>
</dbReference>